<evidence type="ECO:0000256" key="5">
    <source>
        <dbReference type="RuleBase" id="RU361209"/>
    </source>
</evidence>
<comment type="function">
    <text evidence="5">Splits internally a 1,3-beta-glucan molecule and transfers the newly generated reducing end (the donor) to the non-reducing end of another 1,3-beta-glucan molecule (the acceptor) forming a 1,3-beta linkage, resulting in the elongation of 1,3-beta-glucan chains in the cell wall.</text>
</comment>
<gene>
    <name evidence="7" type="ORF">EV356DRAFT_493450</name>
</gene>
<comment type="similarity">
    <text evidence="2 5">Belongs to the glycosyl hydrolase 72 family.</text>
</comment>
<keyword evidence="5" id="KW-0449">Lipoprotein</keyword>
<evidence type="ECO:0000256" key="1">
    <source>
        <dbReference type="ARBA" id="ARBA00004609"/>
    </source>
</evidence>
<evidence type="ECO:0000256" key="2">
    <source>
        <dbReference type="ARBA" id="ARBA00007528"/>
    </source>
</evidence>
<keyword evidence="3 5" id="KW-0732">Signal</keyword>
<feature type="region of interest" description="Disordered" evidence="6">
    <location>
        <begin position="422"/>
        <end position="450"/>
    </location>
</feature>
<dbReference type="AlphaFoldDB" id="A0A6A6GVQ6"/>
<organism evidence="7 8">
    <name type="scientific">Viridothelium virens</name>
    <name type="common">Speckled blister lichen</name>
    <name type="synonym">Trypethelium virens</name>
    <dbReference type="NCBI Taxonomy" id="1048519"/>
    <lineage>
        <taxon>Eukaryota</taxon>
        <taxon>Fungi</taxon>
        <taxon>Dikarya</taxon>
        <taxon>Ascomycota</taxon>
        <taxon>Pezizomycotina</taxon>
        <taxon>Dothideomycetes</taxon>
        <taxon>Dothideomycetes incertae sedis</taxon>
        <taxon>Trypetheliales</taxon>
        <taxon>Trypetheliaceae</taxon>
        <taxon>Viridothelium</taxon>
    </lineage>
</organism>
<dbReference type="Proteomes" id="UP000800092">
    <property type="component" value="Unassembled WGS sequence"/>
</dbReference>
<protein>
    <recommendedName>
        <fullName evidence="5">1,3-beta-glucanosyltransferase</fullName>
        <ecNumber evidence="5">2.4.1.-</ecNumber>
    </recommendedName>
</protein>
<evidence type="ECO:0000313" key="7">
    <source>
        <dbReference type="EMBL" id="KAF2229678.1"/>
    </source>
</evidence>
<dbReference type="GO" id="GO:0005886">
    <property type="term" value="C:plasma membrane"/>
    <property type="evidence" value="ECO:0007669"/>
    <property type="project" value="UniProtKB-SubCell"/>
</dbReference>
<keyword evidence="5" id="KW-0472">Membrane</keyword>
<reference evidence="7" key="1">
    <citation type="journal article" date="2020" name="Stud. Mycol.">
        <title>101 Dothideomycetes genomes: a test case for predicting lifestyles and emergence of pathogens.</title>
        <authorList>
            <person name="Haridas S."/>
            <person name="Albert R."/>
            <person name="Binder M."/>
            <person name="Bloem J."/>
            <person name="Labutti K."/>
            <person name="Salamov A."/>
            <person name="Andreopoulos B."/>
            <person name="Baker S."/>
            <person name="Barry K."/>
            <person name="Bills G."/>
            <person name="Bluhm B."/>
            <person name="Cannon C."/>
            <person name="Castanera R."/>
            <person name="Culley D."/>
            <person name="Daum C."/>
            <person name="Ezra D."/>
            <person name="Gonzalez J."/>
            <person name="Henrissat B."/>
            <person name="Kuo A."/>
            <person name="Liang C."/>
            <person name="Lipzen A."/>
            <person name="Lutzoni F."/>
            <person name="Magnuson J."/>
            <person name="Mondo S."/>
            <person name="Nolan M."/>
            <person name="Ohm R."/>
            <person name="Pangilinan J."/>
            <person name="Park H.-J."/>
            <person name="Ramirez L."/>
            <person name="Alfaro M."/>
            <person name="Sun H."/>
            <person name="Tritt A."/>
            <person name="Yoshinaga Y."/>
            <person name="Zwiers L.-H."/>
            <person name="Turgeon B."/>
            <person name="Goodwin S."/>
            <person name="Spatafora J."/>
            <person name="Crous P."/>
            <person name="Grigoriev I."/>
        </authorList>
    </citation>
    <scope>NUCLEOTIDE SEQUENCE</scope>
    <source>
        <strain evidence="7">Tuck. ex Michener</strain>
    </source>
</reference>
<dbReference type="SUPFAM" id="SSF51445">
    <property type="entry name" value="(Trans)glycosidases"/>
    <property type="match status" value="1"/>
</dbReference>
<evidence type="ECO:0000313" key="8">
    <source>
        <dbReference type="Proteomes" id="UP000800092"/>
    </source>
</evidence>
<feature type="signal peptide" evidence="5">
    <location>
        <begin position="1"/>
        <end position="18"/>
    </location>
</feature>
<proteinExistence type="inferred from homology"/>
<dbReference type="GO" id="GO:0042124">
    <property type="term" value="F:1,3-beta-glucanosyltransferase activity"/>
    <property type="evidence" value="ECO:0007669"/>
    <property type="project" value="TreeGrafter"/>
</dbReference>
<dbReference type="InterPro" id="IPR004886">
    <property type="entry name" value="Glucanosyltransferase"/>
</dbReference>
<dbReference type="PANTHER" id="PTHR31468:SF4">
    <property type="entry name" value="1,3-BETA-GLUCANOSYLTRANSFERASE GAS3-RELATED"/>
    <property type="match status" value="1"/>
</dbReference>
<dbReference type="EC" id="2.4.1.-" evidence="5"/>
<name>A0A6A6GVQ6_VIRVR</name>
<keyword evidence="5" id="KW-0808">Transferase</keyword>
<keyword evidence="4" id="KW-0325">Glycoprotein</keyword>
<dbReference type="PANTHER" id="PTHR31468">
    <property type="entry name" value="1,3-BETA-GLUCANOSYLTRANSFERASE GAS1"/>
    <property type="match status" value="1"/>
</dbReference>
<keyword evidence="8" id="KW-1185">Reference proteome</keyword>
<sequence>MMLSYFTALGLLAGAALAVNPVVMKGADFVDSTTNNRVMVIGVDYQPGGQSGYDPGSGVDPLSNGTVCLRDAALMQDLGLNTIRVYNVDPDLNHDQCASIFNEVGIYMIVDVNSPLGGESIDRSNPSGSYTASYLNRTFAVVEAFKGYPNTMAFFAGNEIINDVPTSKANPPYIRAVQRDLKNYIAKHSSRSIPVGYSAADVREVLQDTWAYLQCAIDGNDKDVSRSDFFGLNSYSWCGDQATFQSAGYDALVSMFSATTIPVFFSEYGCNTPSPRVFNEVQALYGPQMTTLSGGLVYEFTQETSNFGLINVNDNGTASLLVDYDNLQSQMSKLNVTLLQSSNASQTQAQPPACSSGVVSSSQFGANFTLPSTPSGAQDLINNGLSNPQQGKVVQVSSTQVPMSVYATNGSQIEGLAIKPLQGNQANTPNQAGTSGGSASNTPAPKHSGATGLASHMPGVFLVGLFSCIIVLVL</sequence>
<dbReference type="EMBL" id="ML991857">
    <property type="protein sequence ID" value="KAF2229678.1"/>
    <property type="molecule type" value="Genomic_DNA"/>
</dbReference>
<comment type="subcellular location">
    <subcellularLocation>
        <location evidence="1 5">Cell membrane</location>
        <topology evidence="1 5">Lipid-anchor</topology>
        <topology evidence="1 5">GPI-anchor</topology>
    </subcellularLocation>
</comment>
<dbReference type="InterPro" id="IPR017853">
    <property type="entry name" value="GH"/>
</dbReference>
<evidence type="ECO:0000256" key="6">
    <source>
        <dbReference type="SAM" id="MobiDB-lite"/>
    </source>
</evidence>
<accession>A0A6A6GVQ6</accession>
<dbReference type="GO" id="GO:0098552">
    <property type="term" value="C:side of membrane"/>
    <property type="evidence" value="ECO:0007669"/>
    <property type="project" value="UniProtKB-KW"/>
</dbReference>
<evidence type="ECO:0000256" key="3">
    <source>
        <dbReference type="ARBA" id="ARBA00022729"/>
    </source>
</evidence>
<feature type="chain" id="PRO_5025719206" description="1,3-beta-glucanosyltransferase" evidence="5">
    <location>
        <begin position="19"/>
        <end position="474"/>
    </location>
</feature>
<dbReference type="GO" id="GO:0016787">
    <property type="term" value="F:hydrolase activity"/>
    <property type="evidence" value="ECO:0007669"/>
    <property type="project" value="UniProtKB-KW"/>
</dbReference>
<dbReference type="Pfam" id="PF03198">
    <property type="entry name" value="Glyco_hydro_72"/>
    <property type="match status" value="1"/>
</dbReference>
<evidence type="ECO:0000256" key="4">
    <source>
        <dbReference type="ARBA" id="ARBA00023180"/>
    </source>
</evidence>
<dbReference type="Gene3D" id="3.20.20.80">
    <property type="entry name" value="Glycosidases"/>
    <property type="match status" value="1"/>
</dbReference>
<feature type="compositionally biased region" description="Polar residues" evidence="6">
    <location>
        <begin position="422"/>
        <end position="443"/>
    </location>
</feature>
<dbReference type="GO" id="GO:0071970">
    <property type="term" value="P:fungal-type cell wall (1-&gt;3)-beta-D-glucan biosynthetic process"/>
    <property type="evidence" value="ECO:0007669"/>
    <property type="project" value="TreeGrafter"/>
</dbReference>
<dbReference type="GO" id="GO:0031505">
    <property type="term" value="P:fungal-type cell wall organization"/>
    <property type="evidence" value="ECO:0007669"/>
    <property type="project" value="TreeGrafter"/>
</dbReference>
<keyword evidence="7" id="KW-0378">Hydrolase</keyword>
<dbReference type="OrthoDB" id="421038at2759"/>
<keyword evidence="5" id="KW-0336">GPI-anchor</keyword>